<dbReference type="EMBL" id="JAVXUO010002514">
    <property type="protein sequence ID" value="KAK2972561.1"/>
    <property type="molecule type" value="Genomic_DNA"/>
</dbReference>
<dbReference type="PANTHER" id="PTHR31871:SF1">
    <property type="entry name" value="HISTIDINE-TRNA LIGASE"/>
    <property type="match status" value="1"/>
</dbReference>
<keyword evidence="2" id="KW-1185">Reference proteome</keyword>
<accession>A0AA88QYQ4</accession>
<evidence type="ECO:0000313" key="2">
    <source>
        <dbReference type="Proteomes" id="UP001187471"/>
    </source>
</evidence>
<protein>
    <submittedName>
        <fullName evidence="1">Uncharacterized protein</fullName>
    </submittedName>
</protein>
<evidence type="ECO:0000313" key="1">
    <source>
        <dbReference type="EMBL" id="KAK2972561.1"/>
    </source>
</evidence>
<proteinExistence type="predicted"/>
<dbReference type="Pfam" id="PF09713">
    <property type="entry name" value="A_thal_3526"/>
    <property type="match status" value="1"/>
</dbReference>
<dbReference type="AlphaFoldDB" id="A0AA88QYQ4"/>
<sequence>MSRKVSRQDIKLVQDLIEQCLQLYMSQKEVMDILLVQEKIEPCFTELGRVIFSYSPDKSSIHIGTHDHKHVELAYQYCRMSKPRRERGQDLQVDLMHQVGPGASFIPMSNGSHISPMQQNSACYAPENNGHALKTESIQQPIASNLPNTFINYEPSMHSCMQPAVDMSPHSRRIDVSPNMLLAHNSNAGMLQGMNGMNGRMIKTEAGYPGGSQFMYGADGNIVETRAALGDTSISPFSSVESSSHPLNDSLLDADSSSFGLLTSDFLESSDILGYSRSPFLATDTDSFLDSHGRRQHQGPVAAN</sequence>
<dbReference type="InterPro" id="IPR006476">
    <property type="entry name" value="CHP01589_pln"/>
</dbReference>
<name>A0AA88QYQ4_9ASTE</name>
<dbReference type="NCBIfam" id="TIGR01589">
    <property type="entry name" value="A_thal_3526"/>
    <property type="match status" value="1"/>
</dbReference>
<reference evidence="1" key="1">
    <citation type="submission" date="2022-12" db="EMBL/GenBank/DDBJ databases">
        <title>Draft genome assemblies for two species of Escallonia (Escalloniales).</title>
        <authorList>
            <person name="Chanderbali A."/>
            <person name="Dervinis C."/>
            <person name="Anghel I."/>
            <person name="Soltis D."/>
            <person name="Soltis P."/>
            <person name="Zapata F."/>
        </authorList>
    </citation>
    <scope>NUCLEOTIDE SEQUENCE</scope>
    <source>
        <strain evidence="1">UCBG92.1500</strain>
        <tissue evidence="1">Leaf</tissue>
    </source>
</reference>
<gene>
    <name evidence="1" type="ORF">RJ640_022412</name>
</gene>
<dbReference type="PANTHER" id="PTHR31871">
    <property type="entry name" value="OS02G0137100 PROTEIN"/>
    <property type="match status" value="1"/>
</dbReference>
<organism evidence="1 2">
    <name type="scientific">Escallonia rubra</name>
    <dbReference type="NCBI Taxonomy" id="112253"/>
    <lineage>
        <taxon>Eukaryota</taxon>
        <taxon>Viridiplantae</taxon>
        <taxon>Streptophyta</taxon>
        <taxon>Embryophyta</taxon>
        <taxon>Tracheophyta</taxon>
        <taxon>Spermatophyta</taxon>
        <taxon>Magnoliopsida</taxon>
        <taxon>eudicotyledons</taxon>
        <taxon>Gunneridae</taxon>
        <taxon>Pentapetalae</taxon>
        <taxon>asterids</taxon>
        <taxon>campanulids</taxon>
        <taxon>Escalloniales</taxon>
        <taxon>Escalloniaceae</taxon>
        <taxon>Escallonia</taxon>
    </lineage>
</organism>
<dbReference type="Proteomes" id="UP001187471">
    <property type="component" value="Unassembled WGS sequence"/>
</dbReference>
<comment type="caution">
    <text evidence="1">The sequence shown here is derived from an EMBL/GenBank/DDBJ whole genome shotgun (WGS) entry which is preliminary data.</text>
</comment>